<dbReference type="InterPro" id="IPR000014">
    <property type="entry name" value="PAS"/>
</dbReference>
<keyword evidence="4" id="KW-0808">Transferase</keyword>
<dbReference type="EMBL" id="JXOD01000080">
    <property type="protein sequence ID" value="KMO18419.1"/>
    <property type="molecule type" value="Genomic_DNA"/>
</dbReference>
<feature type="domain" description="PAC" evidence="10">
    <location>
        <begin position="364"/>
        <end position="417"/>
    </location>
</feature>
<dbReference type="Pfam" id="PF02518">
    <property type="entry name" value="HATPase_c"/>
    <property type="match status" value="1"/>
</dbReference>
<dbReference type="InterPro" id="IPR036890">
    <property type="entry name" value="HATPase_C_sf"/>
</dbReference>
<feature type="domain" description="Response regulatory" evidence="8">
    <location>
        <begin position="810"/>
        <end position="920"/>
    </location>
</feature>
<protein>
    <recommendedName>
        <fullName evidence="2">histidine kinase</fullName>
        <ecNumber evidence="2">2.7.13.3</ecNumber>
    </recommendedName>
</protein>
<dbReference type="CDD" id="cd00130">
    <property type="entry name" value="PAS"/>
    <property type="match status" value="3"/>
</dbReference>
<dbReference type="Gene3D" id="3.30.450.20">
    <property type="entry name" value="PAS domain"/>
    <property type="match status" value="4"/>
</dbReference>
<dbReference type="InterPro" id="IPR011006">
    <property type="entry name" value="CheY-like_superfamily"/>
</dbReference>
<dbReference type="GO" id="GO:0016301">
    <property type="term" value="F:kinase activity"/>
    <property type="evidence" value="ECO:0007669"/>
    <property type="project" value="UniProtKB-KW"/>
</dbReference>
<dbReference type="EC" id="2.7.13.3" evidence="2"/>
<dbReference type="InterPro" id="IPR036097">
    <property type="entry name" value="HisK_dim/P_sf"/>
</dbReference>
<organism evidence="11 12">
    <name type="scientific">Methylobacterium platani JCM 14648</name>
    <dbReference type="NCBI Taxonomy" id="1295136"/>
    <lineage>
        <taxon>Bacteria</taxon>
        <taxon>Pseudomonadati</taxon>
        <taxon>Pseudomonadota</taxon>
        <taxon>Alphaproteobacteria</taxon>
        <taxon>Hyphomicrobiales</taxon>
        <taxon>Methylobacteriaceae</taxon>
        <taxon>Methylobacterium</taxon>
    </lineage>
</organism>
<proteinExistence type="predicted"/>
<sequence>MTFEANLAAAGACGRLVAGRDWSGTALGPLAGWPQSLRTATLLLLRSPVPMVMLWGEDGIMLYNDAYSVFAGGRHPALLGSRVREGWPEVADFNDRVMRVGLSGGTLSYRDQELTLYRYGRPEQVWMNLDYSPVLDESGRPAGVLCVLAETTGRVAAERELRGGEARLSAIFAGATVGLSEVGLDGRFLRVNEELCRILGRTADDLLSFTIADVTHPADVRPSRDALVRSIRTGGTASLDKRYRRPDGSIVWANSRVTRLNLASGEPGNLLVATVDLTERLAVEERLRASEARFRLMADAVPQIVWITDAEGRVAFFNRQWTAYTGAPHEPATAAGIADAHVHPDDVAPTMAAFEAARRSGGTFLVEHRIRSAGGDYRWFLVRAEPYRDPAGGAVLHWFGASVDIHDRKLAETALRALNADLEREVGERTRERGMIWRHSLDLLSVIDLATATFDAVNPAWSAALGWATGEIEGRSYAGFVHPDDAGASDAAFAQVRRGDPVLRFENRYRARDGAWHWLSWVAVPEGGKLYAVTRDVTEEKAARAALEAAQEALRQSQKMEAMGQLTGGVAHDFNNLLTPIVGSLDLLQRRGVGGEREQRLIAGAVQSADRAKTLVQRLLAFARRQPLQARAVDVARLVTGMGDLVASTTGPQIRVVVEVPEGLPPAMGDLNQLEMALLNLSVNARDAMPEGGTLRISAGVEAVEAGHRATLRPGPYIRLSVADTGTGMDEATLARAVEPFFSTKGIGKGTGLGLSMVHGLASQLGGALTMRSRPGLGTHVELWLPLSDAAPDQPETGVEAPDAPPARRTALLVDDEDLVRMSTADMLEDLGYTVIEAGSGEEAMRLVARGEPFDLLVTDHLMPGITGTDLARALRTARPGVPVLLVSGYAESEGVAADLPRLVKPFRKADLAASLAQLAAG</sequence>
<feature type="domain" description="PAS" evidence="9">
    <location>
        <begin position="457"/>
        <end position="500"/>
    </location>
</feature>
<comment type="caution">
    <text evidence="11">The sequence shown here is derived from an EMBL/GenBank/DDBJ whole genome shotgun (WGS) entry which is preliminary data.</text>
</comment>
<dbReference type="SMART" id="SM00091">
    <property type="entry name" value="PAS"/>
    <property type="match status" value="3"/>
</dbReference>
<dbReference type="SUPFAM" id="SSF55785">
    <property type="entry name" value="PYP-like sensor domain (PAS domain)"/>
    <property type="match status" value="4"/>
</dbReference>
<dbReference type="InterPro" id="IPR000700">
    <property type="entry name" value="PAS-assoc_C"/>
</dbReference>
<feature type="domain" description="PAS" evidence="9">
    <location>
        <begin position="164"/>
        <end position="234"/>
    </location>
</feature>
<dbReference type="InterPro" id="IPR003661">
    <property type="entry name" value="HisK_dim/P_dom"/>
</dbReference>
<dbReference type="Gene3D" id="3.40.50.2300">
    <property type="match status" value="1"/>
</dbReference>
<evidence type="ECO:0000259" key="10">
    <source>
        <dbReference type="PROSITE" id="PS50113"/>
    </source>
</evidence>
<evidence type="ECO:0000256" key="5">
    <source>
        <dbReference type="ARBA" id="ARBA00022777"/>
    </source>
</evidence>
<dbReference type="PROSITE" id="PS50112">
    <property type="entry name" value="PAS"/>
    <property type="match status" value="3"/>
</dbReference>
<dbReference type="CDD" id="cd00082">
    <property type="entry name" value="HisKA"/>
    <property type="match status" value="1"/>
</dbReference>
<feature type="domain" description="PAS" evidence="9">
    <location>
        <begin position="290"/>
        <end position="361"/>
    </location>
</feature>
<dbReference type="SMART" id="SM00387">
    <property type="entry name" value="HATPase_c"/>
    <property type="match status" value="1"/>
</dbReference>
<evidence type="ECO:0000259" key="9">
    <source>
        <dbReference type="PROSITE" id="PS50112"/>
    </source>
</evidence>
<evidence type="ECO:0000256" key="6">
    <source>
        <dbReference type="PROSITE-ProRule" id="PRU00169"/>
    </source>
</evidence>
<dbReference type="SUPFAM" id="SSF52172">
    <property type="entry name" value="CheY-like"/>
    <property type="match status" value="1"/>
</dbReference>
<dbReference type="Proteomes" id="UP000035947">
    <property type="component" value="Unassembled WGS sequence"/>
</dbReference>
<dbReference type="InterPro" id="IPR003594">
    <property type="entry name" value="HATPase_dom"/>
</dbReference>
<feature type="domain" description="PAC" evidence="10">
    <location>
        <begin position="110"/>
        <end position="163"/>
    </location>
</feature>
<dbReference type="Pfam" id="PF08447">
    <property type="entry name" value="PAS_3"/>
    <property type="match status" value="3"/>
</dbReference>
<dbReference type="PROSITE" id="PS50113">
    <property type="entry name" value="PAC"/>
    <property type="match status" value="3"/>
</dbReference>
<reference evidence="11 12" key="1">
    <citation type="submission" date="2015-01" db="EMBL/GenBank/DDBJ databases">
        <title>Genome sequencing of Methylobacterium platani JCM14648 type strain.</title>
        <authorList>
            <person name="Chaudhry V."/>
            <person name="Patil P.B."/>
        </authorList>
    </citation>
    <scope>NUCLEOTIDE SEQUENCE [LARGE SCALE GENOMIC DNA]</scope>
    <source>
        <strain evidence="11 12">JCM 14648</strain>
    </source>
</reference>
<dbReference type="Pfam" id="PF00072">
    <property type="entry name" value="Response_reg"/>
    <property type="match status" value="1"/>
</dbReference>
<keyword evidence="3 6" id="KW-0597">Phosphoprotein</keyword>
<evidence type="ECO:0000256" key="1">
    <source>
        <dbReference type="ARBA" id="ARBA00000085"/>
    </source>
</evidence>
<dbReference type="Gene3D" id="3.30.565.10">
    <property type="entry name" value="Histidine kinase-like ATPase, C-terminal domain"/>
    <property type="match status" value="1"/>
</dbReference>
<dbReference type="InterPro" id="IPR052162">
    <property type="entry name" value="Sensor_kinase/Photoreceptor"/>
</dbReference>
<dbReference type="SMART" id="SM00448">
    <property type="entry name" value="REC"/>
    <property type="match status" value="1"/>
</dbReference>
<gene>
    <name evidence="11" type="ORF">SQ03_10485</name>
</gene>
<dbReference type="PRINTS" id="PR00344">
    <property type="entry name" value="BCTRLSENSOR"/>
</dbReference>
<evidence type="ECO:0000256" key="3">
    <source>
        <dbReference type="ARBA" id="ARBA00022553"/>
    </source>
</evidence>
<keyword evidence="12" id="KW-1185">Reference proteome</keyword>
<feature type="domain" description="PAC" evidence="10">
    <location>
        <begin position="237"/>
        <end position="289"/>
    </location>
</feature>
<evidence type="ECO:0000259" key="8">
    <source>
        <dbReference type="PROSITE" id="PS50110"/>
    </source>
</evidence>
<evidence type="ECO:0000256" key="4">
    <source>
        <dbReference type="ARBA" id="ARBA00022679"/>
    </source>
</evidence>
<dbReference type="InterPro" id="IPR035965">
    <property type="entry name" value="PAS-like_dom_sf"/>
</dbReference>
<dbReference type="Gene3D" id="1.10.287.130">
    <property type="match status" value="1"/>
</dbReference>
<dbReference type="InterPro" id="IPR001789">
    <property type="entry name" value="Sig_transdc_resp-reg_receiver"/>
</dbReference>
<dbReference type="SMART" id="SM00388">
    <property type="entry name" value="HisKA"/>
    <property type="match status" value="1"/>
</dbReference>
<dbReference type="Pfam" id="PF00512">
    <property type="entry name" value="HisKA"/>
    <property type="match status" value="1"/>
</dbReference>
<dbReference type="SMART" id="SM00086">
    <property type="entry name" value="PAC"/>
    <property type="match status" value="4"/>
</dbReference>
<feature type="modified residue" description="4-aspartylphosphate" evidence="6">
    <location>
        <position position="860"/>
    </location>
</feature>
<name>A0ABR5H473_9HYPH</name>
<dbReference type="PROSITE" id="PS50110">
    <property type="entry name" value="RESPONSE_REGULATORY"/>
    <property type="match status" value="1"/>
</dbReference>
<feature type="domain" description="Histidine kinase" evidence="7">
    <location>
        <begin position="569"/>
        <end position="789"/>
    </location>
</feature>
<keyword evidence="5 11" id="KW-0418">Kinase</keyword>
<evidence type="ECO:0000259" key="7">
    <source>
        <dbReference type="PROSITE" id="PS50109"/>
    </source>
</evidence>
<evidence type="ECO:0000313" key="12">
    <source>
        <dbReference type="Proteomes" id="UP000035947"/>
    </source>
</evidence>
<evidence type="ECO:0000313" key="11">
    <source>
        <dbReference type="EMBL" id="KMO18419.1"/>
    </source>
</evidence>
<dbReference type="SUPFAM" id="SSF55874">
    <property type="entry name" value="ATPase domain of HSP90 chaperone/DNA topoisomerase II/histidine kinase"/>
    <property type="match status" value="1"/>
</dbReference>
<dbReference type="Pfam" id="PF08448">
    <property type="entry name" value="PAS_4"/>
    <property type="match status" value="1"/>
</dbReference>
<dbReference type="InterPro" id="IPR001610">
    <property type="entry name" value="PAC"/>
</dbReference>
<dbReference type="NCBIfam" id="TIGR00229">
    <property type="entry name" value="sensory_box"/>
    <property type="match status" value="3"/>
</dbReference>
<dbReference type="InterPro" id="IPR005467">
    <property type="entry name" value="His_kinase_dom"/>
</dbReference>
<dbReference type="PANTHER" id="PTHR43304:SF1">
    <property type="entry name" value="PAC DOMAIN-CONTAINING PROTEIN"/>
    <property type="match status" value="1"/>
</dbReference>
<dbReference type="InterPro" id="IPR004358">
    <property type="entry name" value="Sig_transdc_His_kin-like_C"/>
</dbReference>
<accession>A0ABR5H473</accession>
<dbReference type="InterPro" id="IPR013656">
    <property type="entry name" value="PAS_4"/>
</dbReference>
<dbReference type="SUPFAM" id="SSF47384">
    <property type="entry name" value="Homodimeric domain of signal transducing histidine kinase"/>
    <property type="match status" value="1"/>
</dbReference>
<dbReference type="PROSITE" id="PS50109">
    <property type="entry name" value="HIS_KIN"/>
    <property type="match status" value="1"/>
</dbReference>
<dbReference type="InterPro" id="IPR013655">
    <property type="entry name" value="PAS_fold_3"/>
</dbReference>
<dbReference type="PANTHER" id="PTHR43304">
    <property type="entry name" value="PHYTOCHROME-LIKE PROTEIN CPH1"/>
    <property type="match status" value="1"/>
</dbReference>
<evidence type="ECO:0000256" key="2">
    <source>
        <dbReference type="ARBA" id="ARBA00012438"/>
    </source>
</evidence>
<comment type="catalytic activity">
    <reaction evidence="1">
        <text>ATP + protein L-histidine = ADP + protein N-phospho-L-histidine.</text>
        <dbReference type="EC" id="2.7.13.3"/>
    </reaction>
</comment>